<gene>
    <name evidence="2" type="ORF">W97_03350</name>
</gene>
<name>R7YQE0_CONA1</name>
<organism evidence="2 3">
    <name type="scientific">Coniosporium apollinis (strain CBS 100218)</name>
    <name type="common">Rock-inhabiting black yeast</name>
    <dbReference type="NCBI Taxonomy" id="1168221"/>
    <lineage>
        <taxon>Eukaryota</taxon>
        <taxon>Fungi</taxon>
        <taxon>Dikarya</taxon>
        <taxon>Ascomycota</taxon>
        <taxon>Pezizomycotina</taxon>
        <taxon>Dothideomycetes</taxon>
        <taxon>Dothideomycetes incertae sedis</taxon>
        <taxon>Coniosporium</taxon>
    </lineage>
</organism>
<keyword evidence="3" id="KW-1185">Reference proteome</keyword>
<dbReference type="HOGENOM" id="CLU_1408668_0_0_1"/>
<feature type="compositionally biased region" description="Basic and acidic residues" evidence="1">
    <location>
        <begin position="7"/>
        <end position="21"/>
    </location>
</feature>
<evidence type="ECO:0000313" key="2">
    <source>
        <dbReference type="EMBL" id="EON64120.1"/>
    </source>
</evidence>
<dbReference type="GeneID" id="19900661"/>
<dbReference type="AlphaFoldDB" id="R7YQE0"/>
<accession>R7YQE0</accession>
<feature type="region of interest" description="Disordered" evidence="1">
    <location>
        <begin position="1"/>
        <end position="28"/>
    </location>
</feature>
<evidence type="ECO:0000256" key="1">
    <source>
        <dbReference type="SAM" id="MobiDB-lite"/>
    </source>
</evidence>
<dbReference type="OrthoDB" id="10363002at2759"/>
<proteinExistence type="predicted"/>
<evidence type="ECO:0000313" key="3">
    <source>
        <dbReference type="Proteomes" id="UP000016924"/>
    </source>
</evidence>
<dbReference type="EMBL" id="JH767566">
    <property type="protein sequence ID" value="EON64120.1"/>
    <property type="molecule type" value="Genomic_DNA"/>
</dbReference>
<sequence>MTLEPKLQGEETHRAEQKVAEEAQPTEEVQRVEAARQAAIVPAPLKIWPAGTVKCWWEYDAGEDKTAAALTVKYLAYFLEHDLSEDTIEALHQDIPDSTFQAKAARHTDNKLACKWQGAILTNYVLFLATRIREKKLAESPPVEMLHLTPAERKKIYEDEWNKKPLQLVRRMWSPFTETIDFYHIFNTCEHNG</sequence>
<protein>
    <submittedName>
        <fullName evidence="2">Uncharacterized protein</fullName>
    </submittedName>
</protein>
<dbReference type="Proteomes" id="UP000016924">
    <property type="component" value="Unassembled WGS sequence"/>
</dbReference>
<dbReference type="RefSeq" id="XP_007779437.1">
    <property type="nucleotide sequence ID" value="XM_007781247.1"/>
</dbReference>
<reference evidence="3" key="1">
    <citation type="submission" date="2012-06" db="EMBL/GenBank/DDBJ databases">
        <title>The genome sequence of Coniosporium apollinis CBS 100218.</title>
        <authorList>
            <consortium name="The Broad Institute Genome Sequencing Platform"/>
            <person name="Cuomo C."/>
            <person name="Gorbushina A."/>
            <person name="Noack S."/>
            <person name="Walker B."/>
            <person name="Young S.K."/>
            <person name="Zeng Q."/>
            <person name="Gargeya S."/>
            <person name="Fitzgerald M."/>
            <person name="Haas B."/>
            <person name="Abouelleil A."/>
            <person name="Alvarado L."/>
            <person name="Arachchi H.M."/>
            <person name="Berlin A.M."/>
            <person name="Chapman S.B."/>
            <person name="Goldberg J."/>
            <person name="Griggs A."/>
            <person name="Gujja S."/>
            <person name="Hansen M."/>
            <person name="Howarth C."/>
            <person name="Imamovic A."/>
            <person name="Larimer J."/>
            <person name="McCowan C."/>
            <person name="Montmayeur A."/>
            <person name="Murphy C."/>
            <person name="Neiman D."/>
            <person name="Pearson M."/>
            <person name="Priest M."/>
            <person name="Roberts A."/>
            <person name="Saif S."/>
            <person name="Shea T."/>
            <person name="Sisk P."/>
            <person name="Sykes S."/>
            <person name="Wortman J."/>
            <person name="Nusbaum C."/>
            <person name="Birren B."/>
        </authorList>
    </citation>
    <scope>NUCLEOTIDE SEQUENCE [LARGE SCALE GENOMIC DNA]</scope>
    <source>
        <strain evidence="3">CBS 100218</strain>
    </source>
</reference>